<dbReference type="EMBL" id="PDJI01000004">
    <property type="protein sequence ID" value="PFG39373.1"/>
    <property type="molecule type" value="Genomic_DNA"/>
</dbReference>
<sequence length="126" mass="13708">MLSTYSPVPTLAVKDLAAARSFYEETLGFEGREETGGIVYTAGSGQFLVYESSYAGSNKATAMAFEAPDGDFDTEVQNLRDKGVEFQTFEMEGVQWDGDVATFDEGRAVWFNDPDGNILSLGTAMM</sequence>
<dbReference type="Proteomes" id="UP000222106">
    <property type="component" value="Unassembled WGS sequence"/>
</dbReference>
<dbReference type="AlphaFoldDB" id="A0A2A9EKQ2"/>
<comment type="caution">
    <text evidence="2">The sequence shown here is derived from an EMBL/GenBank/DDBJ whole genome shotgun (WGS) entry which is preliminary data.</text>
</comment>
<evidence type="ECO:0000313" key="2">
    <source>
        <dbReference type="EMBL" id="PFG39373.1"/>
    </source>
</evidence>
<dbReference type="GO" id="GO:0051213">
    <property type="term" value="F:dioxygenase activity"/>
    <property type="evidence" value="ECO:0007669"/>
    <property type="project" value="UniProtKB-KW"/>
</dbReference>
<accession>A0A2A9EKQ2</accession>
<protein>
    <submittedName>
        <fullName evidence="2">Glyoxalase/bleomycin resistance protein/dioxygenase superfamily protein</fullName>
    </submittedName>
</protein>
<dbReference type="RefSeq" id="WP_098483493.1">
    <property type="nucleotide sequence ID" value="NZ_PDJI01000004.1"/>
</dbReference>
<dbReference type="InterPro" id="IPR037523">
    <property type="entry name" value="VOC_core"/>
</dbReference>
<evidence type="ECO:0000313" key="3">
    <source>
        <dbReference type="Proteomes" id="UP000222106"/>
    </source>
</evidence>
<proteinExistence type="predicted"/>
<dbReference type="CDD" id="cd06587">
    <property type="entry name" value="VOC"/>
    <property type="match status" value="1"/>
</dbReference>
<dbReference type="Gene3D" id="3.10.180.10">
    <property type="entry name" value="2,3-Dihydroxybiphenyl 1,2-Dioxygenase, domain 1"/>
    <property type="match status" value="1"/>
</dbReference>
<keyword evidence="2" id="KW-0223">Dioxygenase</keyword>
<organism evidence="2 3">
    <name type="scientific">Georgenia soli</name>
    <dbReference type="NCBI Taxonomy" id="638953"/>
    <lineage>
        <taxon>Bacteria</taxon>
        <taxon>Bacillati</taxon>
        <taxon>Actinomycetota</taxon>
        <taxon>Actinomycetes</taxon>
        <taxon>Micrococcales</taxon>
        <taxon>Bogoriellaceae</taxon>
        <taxon>Georgenia</taxon>
    </lineage>
</organism>
<gene>
    <name evidence="2" type="ORF">ATJ97_1877</name>
</gene>
<name>A0A2A9EKQ2_9MICO</name>
<evidence type="ECO:0000259" key="1">
    <source>
        <dbReference type="PROSITE" id="PS51819"/>
    </source>
</evidence>
<feature type="domain" description="VOC" evidence="1">
    <location>
        <begin position="4"/>
        <end position="124"/>
    </location>
</feature>
<dbReference type="InterPro" id="IPR029068">
    <property type="entry name" value="Glyas_Bleomycin-R_OHBP_Dase"/>
</dbReference>
<dbReference type="InterPro" id="IPR004360">
    <property type="entry name" value="Glyas_Fos-R_dOase_dom"/>
</dbReference>
<dbReference type="SUPFAM" id="SSF54593">
    <property type="entry name" value="Glyoxalase/Bleomycin resistance protein/Dihydroxybiphenyl dioxygenase"/>
    <property type="match status" value="1"/>
</dbReference>
<dbReference type="OrthoDB" id="9804907at2"/>
<dbReference type="Pfam" id="PF00903">
    <property type="entry name" value="Glyoxalase"/>
    <property type="match status" value="1"/>
</dbReference>
<dbReference type="PROSITE" id="PS51819">
    <property type="entry name" value="VOC"/>
    <property type="match status" value="1"/>
</dbReference>
<keyword evidence="3" id="KW-1185">Reference proteome</keyword>
<keyword evidence="2" id="KW-0560">Oxidoreductase</keyword>
<reference evidence="2 3" key="1">
    <citation type="submission" date="2017-10" db="EMBL/GenBank/DDBJ databases">
        <title>Sequencing the genomes of 1000 actinobacteria strains.</title>
        <authorList>
            <person name="Klenk H.-P."/>
        </authorList>
    </citation>
    <scope>NUCLEOTIDE SEQUENCE [LARGE SCALE GENOMIC DNA]</scope>
    <source>
        <strain evidence="2 3">DSM 21838</strain>
    </source>
</reference>